<gene>
    <name evidence="1" type="ordered locus">GWCH70_3092</name>
</gene>
<dbReference type="EMBL" id="CP001638">
    <property type="protein sequence ID" value="ACS25753.1"/>
    <property type="molecule type" value="Genomic_DNA"/>
</dbReference>
<reference evidence="1" key="1">
    <citation type="submission" date="2009-06" db="EMBL/GenBank/DDBJ databases">
        <title>Complete sequence of chromosome of Geopacillus sp. WCH70.</title>
        <authorList>
            <consortium name="US DOE Joint Genome Institute"/>
            <person name="Lucas S."/>
            <person name="Copeland A."/>
            <person name="Lapidus A."/>
            <person name="Glavina del Rio T."/>
            <person name="Dalin E."/>
            <person name="Tice H."/>
            <person name="Bruce D."/>
            <person name="Goodwin L."/>
            <person name="Pitluck S."/>
            <person name="Chertkov O."/>
            <person name="Brettin T."/>
            <person name="Detter J.C."/>
            <person name="Han C."/>
            <person name="Larimer F."/>
            <person name="Land M."/>
            <person name="Hauser L."/>
            <person name="Kyrpides N."/>
            <person name="Mikhailova N."/>
            <person name="Brumm P."/>
            <person name="Mead D.A."/>
            <person name="Richardson P."/>
        </authorList>
    </citation>
    <scope>NUCLEOTIDE SEQUENCE [LARGE SCALE GENOMIC DNA]</scope>
    <source>
        <strain evidence="1">WCH70</strain>
    </source>
</reference>
<sequence>MGLSSCFDRRYHKKLEKVAKKVMALEESQVQIIV</sequence>
<proteinExistence type="predicted"/>
<protein>
    <submittedName>
        <fullName evidence="1">Uncharacterized protein</fullName>
    </submittedName>
</protein>
<dbReference type="HOGENOM" id="CLU_3373977_0_0_9"/>
<organism evidence="1">
    <name type="scientific">Geobacillus sp. (strain WCH70)</name>
    <dbReference type="NCBI Taxonomy" id="471223"/>
    <lineage>
        <taxon>Bacteria</taxon>
        <taxon>Bacillati</taxon>
        <taxon>Bacillota</taxon>
        <taxon>Bacilli</taxon>
        <taxon>Bacillales</taxon>
        <taxon>Anoxybacillaceae</taxon>
        <taxon>Geobacillus</taxon>
    </lineage>
</organism>
<dbReference type="KEGG" id="gwc:GWCH70_3092"/>
<accession>C5D8B5</accession>
<name>C5D8B5_GEOSW</name>
<dbReference type="AlphaFoldDB" id="C5D8B5"/>
<evidence type="ECO:0000313" key="1">
    <source>
        <dbReference type="EMBL" id="ACS25753.1"/>
    </source>
</evidence>